<reference evidence="2" key="2">
    <citation type="submission" date="2018-04" db="EMBL/GenBank/DDBJ databases">
        <title>OnivRS2 (Oryza nivara Reference Sequence Version 2).</title>
        <authorList>
            <person name="Zhang J."/>
            <person name="Kudrna D."/>
            <person name="Lee S."/>
            <person name="Talag J."/>
            <person name="Rajasekar S."/>
            <person name="Welchert J."/>
            <person name="Hsing Y.-I."/>
            <person name="Wing R.A."/>
        </authorList>
    </citation>
    <scope>NUCLEOTIDE SEQUENCE [LARGE SCALE GENOMIC DNA]</scope>
    <source>
        <strain evidence="2">SL10</strain>
    </source>
</reference>
<evidence type="ECO:0000313" key="2">
    <source>
        <dbReference type="EnsemblPlants" id="ONIVA06G08030.1"/>
    </source>
</evidence>
<feature type="compositionally biased region" description="Basic and acidic residues" evidence="1">
    <location>
        <begin position="33"/>
        <end position="45"/>
    </location>
</feature>
<accession>A0A0E0HMI7</accession>
<evidence type="ECO:0008006" key="4">
    <source>
        <dbReference type="Google" id="ProtNLM"/>
    </source>
</evidence>
<dbReference type="EnsemblPlants" id="ONIVA06G08030.1">
    <property type="protein sequence ID" value="ONIVA06G08030.1"/>
    <property type="gene ID" value="ONIVA06G08030"/>
</dbReference>
<keyword evidence="3" id="KW-1185">Reference proteome</keyword>
<feature type="compositionally biased region" description="Low complexity" evidence="1">
    <location>
        <begin position="1"/>
        <end position="13"/>
    </location>
</feature>
<dbReference type="AlphaFoldDB" id="A0A0E0HMI7"/>
<dbReference type="Gramene" id="ONIVA06G08030.1">
    <property type="protein sequence ID" value="ONIVA06G08030.1"/>
    <property type="gene ID" value="ONIVA06G08030"/>
</dbReference>
<organism evidence="2">
    <name type="scientific">Oryza nivara</name>
    <name type="common">Indian wild rice</name>
    <name type="synonym">Oryza sativa f. spontanea</name>
    <dbReference type="NCBI Taxonomy" id="4536"/>
    <lineage>
        <taxon>Eukaryota</taxon>
        <taxon>Viridiplantae</taxon>
        <taxon>Streptophyta</taxon>
        <taxon>Embryophyta</taxon>
        <taxon>Tracheophyta</taxon>
        <taxon>Spermatophyta</taxon>
        <taxon>Magnoliopsida</taxon>
        <taxon>Liliopsida</taxon>
        <taxon>Poales</taxon>
        <taxon>Poaceae</taxon>
        <taxon>BOP clade</taxon>
        <taxon>Oryzoideae</taxon>
        <taxon>Oryzeae</taxon>
        <taxon>Oryzinae</taxon>
        <taxon>Oryza</taxon>
    </lineage>
</organism>
<feature type="region of interest" description="Disordered" evidence="1">
    <location>
        <begin position="1"/>
        <end position="92"/>
    </location>
</feature>
<dbReference type="Proteomes" id="UP000006591">
    <property type="component" value="Chromosome 6"/>
</dbReference>
<evidence type="ECO:0000313" key="3">
    <source>
        <dbReference type="Proteomes" id="UP000006591"/>
    </source>
</evidence>
<dbReference type="HOGENOM" id="CLU_1638087_0_0_1"/>
<feature type="compositionally biased region" description="Gly residues" evidence="1">
    <location>
        <begin position="14"/>
        <end position="24"/>
    </location>
</feature>
<feature type="compositionally biased region" description="Gly residues" evidence="1">
    <location>
        <begin position="78"/>
        <end position="92"/>
    </location>
</feature>
<sequence length="162" mass="15819">MAAAGLAAAATPGSGTGGPKGGAGRISVGVELGAREKVEAGKDEAGDLSSGRHSGRGAPTTGRWWPPDPSCSSQIWRGCGGDGDGGGDGVGRGREGGCGGPYAATTWCSAATAAVSLRSAPLGRIWKVAGGGRRRLTCDGWRRQLATVAMVVVAAVGSDGVG</sequence>
<proteinExistence type="predicted"/>
<protein>
    <recommendedName>
        <fullName evidence="4">DUF834 domain-containing protein</fullName>
    </recommendedName>
</protein>
<reference evidence="2" key="1">
    <citation type="submission" date="2015-04" db="UniProtKB">
        <authorList>
            <consortium name="EnsemblPlants"/>
        </authorList>
    </citation>
    <scope>IDENTIFICATION</scope>
    <source>
        <strain evidence="2">SL10</strain>
    </source>
</reference>
<evidence type="ECO:0000256" key="1">
    <source>
        <dbReference type="SAM" id="MobiDB-lite"/>
    </source>
</evidence>
<name>A0A0E0HMI7_ORYNI</name>